<keyword evidence="8 11" id="KW-0378">Hydrolase</keyword>
<dbReference type="Proteomes" id="UP000191056">
    <property type="component" value="Unassembled WGS sequence"/>
</dbReference>
<keyword evidence="3 11" id="KW-0698">rRNA processing</keyword>
<dbReference type="CDD" id="cd01027">
    <property type="entry name" value="TOPRIM_RNase_M5_like"/>
    <property type="match status" value="1"/>
</dbReference>
<evidence type="ECO:0000256" key="6">
    <source>
        <dbReference type="ARBA" id="ARBA00022730"/>
    </source>
</evidence>
<organism evidence="14 15">
    <name type="scientific">Clostridium chromiireducens</name>
    <dbReference type="NCBI Taxonomy" id="225345"/>
    <lineage>
        <taxon>Bacteria</taxon>
        <taxon>Bacillati</taxon>
        <taxon>Bacillota</taxon>
        <taxon>Clostridia</taxon>
        <taxon>Eubacteriales</taxon>
        <taxon>Clostridiaceae</taxon>
        <taxon>Clostridium</taxon>
    </lineage>
</organism>
<dbReference type="InterPro" id="IPR004466">
    <property type="entry name" value="RNase_M5"/>
</dbReference>
<dbReference type="NCBIfam" id="TIGR00334">
    <property type="entry name" value="5S_RNA_mat_M5"/>
    <property type="match status" value="1"/>
</dbReference>
<dbReference type="InterPro" id="IPR006171">
    <property type="entry name" value="TOPRIM_dom"/>
</dbReference>
<gene>
    <name evidence="11 14" type="primary">rnmV</name>
    <name evidence="14" type="ORF">CLCHR_09740</name>
</gene>
<keyword evidence="5" id="KW-0479">Metal-binding</keyword>
<evidence type="ECO:0000259" key="13">
    <source>
        <dbReference type="PROSITE" id="PS50880"/>
    </source>
</evidence>
<evidence type="ECO:0000256" key="9">
    <source>
        <dbReference type="ARBA" id="ARBA00022842"/>
    </source>
</evidence>
<evidence type="ECO:0000313" key="15">
    <source>
        <dbReference type="Proteomes" id="UP000191056"/>
    </source>
</evidence>
<evidence type="ECO:0000256" key="12">
    <source>
        <dbReference type="NCBIfam" id="TIGR00334"/>
    </source>
</evidence>
<dbReference type="GO" id="GO:0006364">
    <property type="term" value="P:rRNA processing"/>
    <property type="evidence" value="ECO:0007669"/>
    <property type="project" value="UniProtKB-UniRule"/>
</dbReference>
<evidence type="ECO:0000256" key="2">
    <source>
        <dbReference type="ARBA" id="ARBA00022517"/>
    </source>
</evidence>
<dbReference type="EC" id="3.1.26.8" evidence="11 12"/>
<keyword evidence="10 11" id="KW-0694">RNA-binding</keyword>
<dbReference type="InterPro" id="IPR025156">
    <property type="entry name" value="RNase_M5_C"/>
</dbReference>
<dbReference type="SUPFAM" id="SSF110455">
    <property type="entry name" value="Toprim domain"/>
    <property type="match status" value="1"/>
</dbReference>
<dbReference type="PROSITE" id="PS50880">
    <property type="entry name" value="TOPRIM"/>
    <property type="match status" value="1"/>
</dbReference>
<dbReference type="PANTHER" id="PTHR39156">
    <property type="entry name" value="RIBONUCLEASE M5"/>
    <property type="match status" value="1"/>
</dbReference>
<sequence length="191" mass="21215">MKGSRILIKEVIVVEGRDDVDAVKKAIDAEIIAVGGFGINAKVIERIQEAQKRKGVIVLTDPDFAGEKIRRIISKRVKGIKHAYIAKEDGLKNGDIGVENACPEVIIKALEMAKVTQVEKQEFFNMQDMFYFKFTGDATSKIRRGILGKILGIGYGNAAQMVSRLNNYGITKEEFTNAIKEVEKQLEVGKK</sequence>
<protein>
    <recommendedName>
        <fullName evidence="11 12">Ribonuclease M5</fullName>
        <ecNumber evidence="11 12">3.1.26.8</ecNumber>
    </recommendedName>
    <alternativeName>
        <fullName evidence="11">RNase M5</fullName>
    </alternativeName>
    <alternativeName>
        <fullName evidence="11">Ribosomal RNA terminal maturase M5</fullName>
    </alternativeName>
</protein>
<feature type="domain" description="Toprim" evidence="13">
    <location>
        <begin position="9"/>
        <end position="92"/>
    </location>
</feature>
<accession>A0A1V4IYH0</accession>
<dbReference type="STRING" id="225345.CLCHR_09740"/>
<dbReference type="FunFam" id="3.40.1360.10:FF:000006">
    <property type="entry name" value="Ribonuclease M5"/>
    <property type="match status" value="1"/>
</dbReference>
<evidence type="ECO:0000256" key="5">
    <source>
        <dbReference type="ARBA" id="ARBA00022723"/>
    </source>
</evidence>
<name>A0A1V4IYH0_9CLOT</name>
<dbReference type="HAMAP" id="MF_01469">
    <property type="entry name" value="RNase_M5"/>
    <property type="match status" value="1"/>
</dbReference>
<dbReference type="Pfam" id="PF01751">
    <property type="entry name" value="Toprim"/>
    <property type="match status" value="1"/>
</dbReference>
<dbReference type="AlphaFoldDB" id="A0A1V4IYH0"/>
<evidence type="ECO:0000256" key="3">
    <source>
        <dbReference type="ARBA" id="ARBA00022552"/>
    </source>
</evidence>
<dbReference type="Gene3D" id="3.40.1360.10">
    <property type="match status" value="1"/>
</dbReference>
<dbReference type="GO" id="GO:0019843">
    <property type="term" value="F:rRNA binding"/>
    <property type="evidence" value="ECO:0007669"/>
    <property type="project" value="UniProtKB-KW"/>
</dbReference>
<keyword evidence="15" id="KW-1185">Reference proteome</keyword>
<evidence type="ECO:0000256" key="1">
    <source>
        <dbReference type="ARBA" id="ARBA00022490"/>
    </source>
</evidence>
<keyword evidence="7 11" id="KW-0255">Endonuclease</keyword>
<dbReference type="GO" id="GO:0005737">
    <property type="term" value="C:cytoplasm"/>
    <property type="evidence" value="ECO:0007669"/>
    <property type="project" value="UniProtKB-SubCell"/>
</dbReference>
<keyword evidence="2 11" id="KW-0690">Ribosome biogenesis</keyword>
<keyword evidence="6 11" id="KW-0699">rRNA-binding</keyword>
<dbReference type="GO" id="GO:0046872">
    <property type="term" value="F:metal ion binding"/>
    <property type="evidence" value="ECO:0007669"/>
    <property type="project" value="UniProtKB-KW"/>
</dbReference>
<comment type="subcellular location">
    <subcellularLocation>
        <location evidence="11">Cytoplasm</location>
    </subcellularLocation>
</comment>
<evidence type="ECO:0000256" key="11">
    <source>
        <dbReference type="HAMAP-Rule" id="MF_01469"/>
    </source>
</evidence>
<evidence type="ECO:0000256" key="4">
    <source>
        <dbReference type="ARBA" id="ARBA00022722"/>
    </source>
</evidence>
<keyword evidence="4 11" id="KW-0540">Nuclease</keyword>
<comment type="caution">
    <text evidence="14">The sequence shown here is derived from an EMBL/GenBank/DDBJ whole genome shotgun (WGS) entry which is preliminary data.</text>
</comment>
<dbReference type="InterPro" id="IPR034141">
    <property type="entry name" value="TOPRIM_RNase_M5-like"/>
</dbReference>
<comment type="function">
    <text evidence="11">Required for correct processing of both the 5' and 3' ends of 5S rRNA precursor. Cleaves both sides of a double-stranded region yielding mature 5S rRNA in one step.</text>
</comment>
<keyword evidence="1 11" id="KW-0963">Cytoplasm</keyword>
<dbReference type="PANTHER" id="PTHR39156:SF1">
    <property type="entry name" value="RIBONUCLEASE M5"/>
    <property type="match status" value="1"/>
</dbReference>
<dbReference type="Pfam" id="PF13331">
    <property type="entry name" value="DUF4093"/>
    <property type="match status" value="1"/>
</dbReference>
<proteinExistence type="inferred from homology"/>
<dbReference type="SMART" id="SM00493">
    <property type="entry name" value="TOPRIM"/>
    <property type="match status" value="1"/>
</dbReference>
<keyword evidence="9" id="KW-0460">Magnesium</keyword>
<comment type="catalytic activity">
    <reaction evidence="11">
        <text>Endonucleolytic cleavage of RNA, removing 21 and 42 nucleotides, respectively, from the 5'- and 3'-termini of a 5S-rRNA precursor.</text>
        <dbReference type="EC" id="3.1.26.8"/>
    </reaction>
</comment>
<evidence type="ECO:0000313" key="14">
    <source>
        <dbReference type="EMBL" id="OPJ64949.1"/>
    </source>
</evidence>
<evidence type="ECO:0000256" key="7">
    <source>
        <dbReference type="ARBA" id="ARBA00022759"/>
    </source>
</evidence>
<evidence type="ECO:0000256" key="10">
    <source>
        <dbReference type="ARBA" id="ARBA00022884"/>
    </source>
</evidence>
<evidence type="ECO:0000256" key="8">
    <source>
        <dbReference type="ARBA" id="ARBA00022801"/>
    </source>
</evidence>
<reference evidence="14 15" key="1">
    <citation type="submission" date="2017-03" db="EMBL/GenBank/DDBJ databases">
        <title>Genome sequence of Clostridium chromiireducens DSM 23318.</title>
        <authorList>
            <person name="Poehlein A."/>
            <person name="Daniel R."/>
        </authorList>
    </citation>
    <scope>NUCLEOTIDE SEQUENCE [LARGE SCALE GENOMIC DNA]</scope>
    <source>
        <strain evidence="14 15">DSM 23318</strain>
    </source>
</reference>
<dbReference type="GO" id="GO:0043822">
    <property type="term" value="F:ribonuclease M5 activity"/>
    <property type="evidence" value="ECO:0007669"/>
    <property type="project" value="UniProtKB-UniRule"/>
</dbReference>
<comment type="similarity">
    <text evidence="11">Belongs to the ribonuclease M5 family.</text>
</comment>
<dbReference type="EMBL" id="MZGT01000010">
    <property type="protein sequence ID" value="OPJ64949.1"/>
    <property type="molecule type" value="Genomic_DNA"/>
</dbReference>